<dbReference type="EMBL" id="CP003538">
    <property type="protein sequence ID" value="AGH97793.1"/>
    <property type="molecule type" value="Genomic_DNA"/>
</dbReference>
<dbReference type="SUPFAM" id="SSF50486">
    <property type="entry name" value="FMT C-terminal domain-like"/>
    <property type="match status" value="1"/>
</dbReference>
<gene>
    <name evidence="3" type="ORF">A11S_973</name>
</gene>
<dbReference type="OrthoDB" id="5355061at2"/>
<dbReference type="AlphaFoldDB" id="M4VEY7"/>
<dbReference type="Pfam" id="PF00551">
    <property type="entry name" value="Formyl_trans_N"/>
    <property type="match status" value="1"/>
</dbReference>
<dbReference type="InterPro" id="IPR005793">
    <property type="entry name" value="Formyl_trans_C"/>
</dbReference>
<dbReference type="HOGENOM" id="CLU_033347_2_3_5"/>
<feature type="domain" description="Formyl transferase N-terminal" evidence="1">
    <location>
        <begin position="2"/>
        <end position="183"/>
    </location>
</feature>
<evidence type="ECO:0000313" key="4">
    <source>
        <dbReference type="Proteomes" id="UP000011932"/>
    </source>
</evidence>
<dbReference type="Gene3D" id="3.40.50.12230">
    <property type="match status" value="1"/>
</dbReference>
<dbReference type="Pfam" id="PF02911">
    <property type="entry name" value="Formyl_trans_C"/>
    <property type="match status" value="1"/>
</dbReference>
<name>M4VEY7_9BACT</name>
<feature type="domain" description="Formyl transferase C-terminal" evidence="2">
    <location>
        <begin position="210"/>
        <end position="290"/>
    </location>
</feature>
<dbReference type="KEGG" id="man:A11S_973"/>
<dbReference type="PANTHER" id="PTHR11138">
    <property type="entry name" value="METHIONYL-TRNA FORMYLTRANSFERASE"/>
    <property type="match status" value="1"/>
</dbReference>
<dbReference type="SUPFAM" id="SSF53328">
    <property type="entry name" value="Formyltransferase"/>
    <property type="match status" value="1"/>
</dbReference>
<dbReference type="RefSeq" id="WP_015467339.1">
    <property type="nucleotide sequence ID" value="NC_020812.1"/>
</dbReference>
<reference evidence="3 4" key="1">
    <citation type="journal article" date="2013" name="ISME J.">
        <title>By their genes ye shall know them: genomic signatures of predatory bacteria.</title>
        <authorList>
            <person name="Pasternak Z."/>
            <person name="Pietrokovski S."/>
            <person name="Rotem O."/>
            <person name="Gophna U."/>
            <person name="Lurie-Weinberger M.N."/>
            <person name="Jurkevitch E."/>
        </authorList>
    </citation>
    <scope>NUCLEOTIDE SEQUENCE [LARGE SCALE GENOMIC DNA]</scope>
    <source>
        <strain evidence="3">EPB</strain>
    </source>
</reference>
<dbReference type="STRING" id="349215.A11S_973"/>
<dbReference type="Proteomes" id="UP000011932">
    <property type="component" value="Chromosome"/>
</dbReference>
<dbReference type="GO" id="GO:0005829">
    <property type="term" value="C:cytosol"/>
    <property type="evidence" value="ECO:0007669"/>
    <property type="project" value="TreeGrafter"/>
</dbReference>
<organism evidence="3 4">
    <name type="scientific">Micavibrio aeruginosavorus EPB</name>
    <dbReference type="NCBI Taxonomy" id="349215"/>
    <lineage>
        <taxon>Bacteria</taxon>
        <taxon>Pseudomonadati</taxon>
        <taxon>Bdellovibrionota</taxon>
        <taxon>Bdellovibrionia</taxon>
        <taxon>Bdellovibrionales</taxon>
        <taxon>Pseudobdellovibrionaceae</taxon>
        <taxon>Micavibrio</taxon>
    </lineage>
</organism>
<protein>
    <submittedName>
        <fullName evidence="3">Bifunctional polymyxin resistance ArnA protein</fullName>
    </submittedName>
</protein>
<sequence>MNVVFIGSSKFGQRCLLSLLGMADVRVSGVVTAPKKFTISYNKDGVENVLHADVSDICRAHYIPFIEISDGMKGDDLFEKVSEWKPDMFLVCGWYHMVPKRWRDMAPAYGLHASLLPDYSGGAPLVWAIINGEKQAGITMFRFDDGVDSGPIVGQVKTPIYHEDTIATLYTRIEDLGLALVVEHVPTLANGTAKMIVQNESLRRLFPQRSPEDGKIDWSRSAREVYDFVRAQTKPYPGAFSVIKDRKLTVWAVVESDLSDVGTQGIAVISGHQLFVGCGDGKIVEVKSVAIDDVDCSVADAVDLIKPECFLA</sequence>
<evidence type="ECO:0000313" key="3">
    <source>
        <dbReference type="EMBL" id="AGH97793.1"/>
    </source>
</evidence>
<dbReference type="InterPro" id="IPR036477">
    <property type="entry name" value="Formyl_transf_N_sf"/>
</dbReference>
<dbReference type="InterPro" id="IPR002376">
    <property type="entry name" value="Formyl_transf_N"/>
</dbReference>
<dbReference type="InterPro" id="IPR011034">
    <property type="entry name" value="Formyl_transferase-like_C_sf"/>
</dbReference>
<dbReference type="GO" id="GO:0004479">
    <property type="term" value="F:methionyl-tRNA formyltransferase activity"/>
    <property type="evidence" value="ECO:0007669"/>
    <property type="project" value="TreeGrafter"/>
</dbReference>
<dbReference type="PANTHER" id="PTHR11138:SF5">
    <property type="entry name" value="METHIONYL-TRNA FORMYLTRANSFERASE, MITOCHONDRIAL"/>
    <property type="match status" value="1"/>
</dbReference>
<evidence type="ECO:0000259" key="1">
    <source>
        <dbReference type="Pfam" id="PF00551"/>
    </source>
</evidence>
<proteinExistence type="predicted"/>
<accession>M4VEY7</accession>
<evidence type="ECO:0000259" key="2">
    <source>
        <dbReference type="Pfam" id="PF02911"/>
    </source>
</evidence>